<dbReference type="RefSeq" id="XP_070635405.1">
    <property type="nucleotide sequence ID" value="XM_070779304.1"/>
</dbReference>
<evidence type="ECO:0000256" key="3">
    <source>
        <dbReference type="SAM" id="MobiDB-lite"/>
    </source>
</evidence>
<evidence type="ECO:0000256" key="2">
    <source>
        <dbReference type="SAM" id="Coils"/>
    </source>
</evidence>
<evidence type="ECO:0000313" key="6">
    <source>
        <dbReference type="RefSeq" id="XP_070635405.1"/>
    </source>
</evidence>
<keyword evidence="2" id="KW-0175">Coiled coil</keyword>
<evidence type="ECO:0000256" key="1">
    <source>
        <dbReference type="ARBA" id="ARBA00022737"/>
    </source>
</evidence>
<feature type="region of interest" description="Disordered" evidence="3">
    <location>
        <begin position="292"/>
        <end position="316"/>
    </location>
</feature>
<feature type="coiled-coil region" evidence="2">
    <location>
        <begin position="176"/>
        <end position="262"/>
    </location>
</feature>
<dbReference type="PANTHER" id="PTHR12587">
    <property type="entry name" value="LAR INTERACTING PROTEIN LIP -RELATED PROTEIN"/>
    <property type="match status" value="1"/>
</dbReference>
<feature type="domain" description="Liprin-alpha CC2" evidence="4">
    <location>
        <begin position="174"/>
        <end position="236"/>
    </location>
</feature>
<accession>A0ABM4RIN5</accession>
<keyword evidence="5" id="KW-1185">Reference proteome</keyword>
<dbReference type="Pfam" id="PF25526">
    <property type="entry name" value="LIP-1"/>
    <property type="match status" value="1"/>
</dbReference>
<sequence length="376" mass="43310">MGRRRARLWALFQRCNPKAKAKTRKDLASAHVLEAERPEEFPTPEEYTYREQLCKCKEEIAQLKAERNNTRLLLEHLECLVSRYIPPVGMTAGKRQAQSPAGMRSEVEVLRALKLLFEHHKALDEKQMILSEENNQEKILTDRVLDVHHEQENMPSANGKRPSDGSLSHQEDVVKKMELQEIIERQLREQSQMEERLAALSAHVKHLEEDLDTARKDLLNTKDINRKLERDVRETEDKNRRLQERLELVEKLQQRLRRAETLPEVEAEQAQRVASLSKVLLWVPGGRAQGGPVPLLSHRAPARAAPSTQERRRGGRAARLRWECSLSVRHAPLLRHPYVNFPPVLSRVLSVPRTLQLRVTAAQSSVSHSKPSRIET</sequence>
<proteinExistence type="predicted"/>
<evidence type="ECO:0000259" key="4">
    <source>
        <dbReference type="Pfam" id="PF25526"/>
    </source>
</evidence>
<dbReference type="PANTHER" id="PTHR12587:SF15">
    <property type="entry name" value="LIPRIN-ALPHA-1"/>
    <property type="match status" value="1"/>
</dbReference>
<organism evidence="5 6">
    <name type="scientific">Bos indicus</name>
    <name type="common">Zebu</name>
    <dbReference type="NCBI Taxonomy" id="9915"/>
    <lineage>
        <taxon>Eukaryota</taxon>
        <taxon>Metazoa</taxon>
        <taxon>Chordata</taxon>
        <taxon>Craniata</taxon>
        <taxon>Vertebrata</taxon>
        <taxon>Euteleostomi</taxon>
        <taxon>Mammalia</taxon>
        <taxon>Eutheria</taxon>
        <taxon>Laurasiatheria</taxon>
        <taxon>Artiodactyla</taxon>
        <taxon>Ruminantia</taxon>
        <taxon>Pecora</taxon>
        <taxon>Bovidae</taxon>
        <taxon>Bovinae</taxon>
        <taxon>Bos</taxon>
    </lineage>
</organism>
<reference evidence="6" key="1">
    <citation type="submission" date="2025-08" db="UniProtKB">
        <authorList>
            <consortium name="RefSeq"/>
        </authorList>
    </citation>
    <scope>IDENTIFICATION</scope>
    <source>
        <tissue evidence="6">Blood</tissue>
    </source>
</reference>
<dbReference type="InterPro" id="IPR029515">
    <property type="entry name" value="Liprin"/>
</dbReference>
<gene>
    <name evidence="6" type="primary">LOC109578788</name>
</gene>
<protein>
    <submittedName>
        <fullName evidence="6">Liprin-alpha-1-like isoform X1</fullName>
    </submittedName>
</protein>
<name>A0ABM4RIN5_BOSIN</name>
<dbReference type="GeneID" id="109578788"/>
<keyword evidence="1" id="KW-0677">Repeat</keyword>
<dbReference type="Proteomes" id="UP001652663">
    <property type="component" value="Chromosome 25"/>
</dbReference>
<evidence type="ECO:0000313" key="5">
    <source>
        <dbReference type="Proteomes" id="UP001652663"/>
    </source>
</evidence>
<dbReference type="InterPro" id="IPR057892">
    <property type="entry name" value="LIP-1_CC2"/>
</dbReference>